<feature type="transmembrane region" description="Helical" evidence="2">
    <location>
        <begin position="147"/>
        <end position="173"/>
    </location>
</feature>
<feature type="region of interest" description="Disordered" evidence="1">
    <location>
        <begin position="1"/>
        <end position="64"/>
    </location>
</feature>
<sequence>MRSRPPIHLRSAAFDPAVSSQPGAPSERPPAAPPLAAAPQPPFVTTWQPPEAPPDAAGHSQHDAPAGRTALIGMAMAWRWLAVPVTIAAATALTMAAHDLADKPGPWMSLRDDLHWAGYTLVVLNIAAVLVGALLQTPSAVILRGRVGAGWTSVAALVTHHVLVAVVAIPLAAVSPEPDPSYGRYDPAANYPLFLGFALTGLTVLAITGVVFLRFPADGTAPDSAGRRSAQRKPETEPLLVLFLAVGAISWFGALMFSINLIWRAVS</sequence>
<name>I0H4D9_ACTM4</name>
<feature type="transmembrane region" description="Helical" evidence="2">
    <location>
        <begin position="116"/>
        <end position="135"/>
    </location>
</feature>
<feature type="transmembrane region" description="Helical" evidence="2">
    <location>
        <begin position="238"/>
        <end position="263"/>
    </location>
</feature>
<proteinExistence type="predicted"/>
<dbReference type="HOGENOM" id="CLU_090903_0_0_11"/>
<keyword evidence="4" id="KW-1185">Reference proteome</keyword>
<reference evidence="3 4" key="1">
    <citation type="submission" date="2012-02" db="EMBL/GenBank/DDBJ databases">
        <title>Complete genome sequence of Actinoplanes missouriensis 431 (= NBRC 102363).</title>
        <authorList>
            <person name="Ohnishi Y."/>
            <person name="Ishikawa J."/>
            <person name="Sekine M."/>
            <person name="Hosoyama A."/>
            <person name="Harada T."/>
            <person name="Narita H."/>
            <person name="Hata T."/>
            <person name="Konno Y."/>
            <person name="Tutikane K."/>
            <person name="Fujita N."/>
            <person name="Horinouchi S."/>
            <person name="Hayakawa M."/>
        </authorList>
    </citation>
    <scope>NUCLEOTIDE SEQUENCE [LARGE SCALE GENOMIC DNA]</scope>
    <source>
        <strain evidence="4">ATCC 14538 / DSM 43046 / CBS 188.64 / JCM 3121 / NBRC 102363 / NCIMB 12654 / NRRL B-3342 / UNCC 431</strain>
    </source>
</reference>
<organism evidence="3 4">
    <name type="scientific">Actinoplanes missouriensis (strain ATCC 14538 / DSM 43046 / CBS 188.64 / JCM 3121 / NBRC 102363 / NCIMB 12654 / NRRL B-3342 / UNCC 431)</name>
    <dbReference type="NCBI Taxonomy" id="512565"/>
    <lineage>
        <taxon>Bacteria</taxon>
        <taxon>Bacillati</taxon>
        <taxon>Actinomycetota</taxon>
        <taxon>Actinomycetes</taxon>
        <taxon>Micromonosporales</taxon>
        <taxon>Micromonosporaceae</taxon>
        <taxon>Actinoplanes</taxon>
    </lineage>
</organism>
<dbReference type="Proteomes" id="UP000007882">
    <property type="component" value="Chromosome"/>
</dbReference>
<evidence type="ECO:0000256" key="2">
    <source>
        <dbReference type="SAM" id="Phobius"/>
    </source>
</evidence>
<accession>I0H4D9</accession>
<evidence type="ECO:0000256" key="1">
    <source>
        <dbReference type="SAM" id="MobiDB-lite"/>
    </source>
</evidence>
<dbReference type="EMBL" id="AP012319">
    <property type="protein sequence ID" value="BAL87876.1"/>
    <property type="molecule type" value="Genomic_DNA"/>
</dbReference>
<dbReference type="RefSeq" id="WP_014442771.1">
    <property type="nucleotide sequence ID" value="NC_017093.1"/>
</dbReference>
<gene>
    <name evidence="3" type="ordered locus">AMIS_26560</name>
</gene>
<evidence type="ECO:0000313" key="4">
    <source>
        <dbReference type="Proteomes" id="UP000007882"/>
    </source>
</evidence>
<keyword evidence="2" id="KW-1133">Transmembrane helix</keyword>
<feature type="transmembrane region" description="Helical" evidence="2">
    <location>
        <begin position="77"/>
        <end position="96"/>
    </location>
</feature>
<evidence type="ECO:0000313" key="3">
    <source>
        <dbReference type="EMBL" id="BAL87876.1"/>
    </source>
</evidence>
<dbReference type="KEGG" id="ams:AMIS_26560"/>
<keyword evidence="2" id="KW-0472">Membrane</keyword>
<protein>
    <submittedName>
        <fullName evidence="3">Uncharacterized protein</fullName>
    </submittedName>
</protein>
<keyword evidence="2" id="KW-0812">Transmembrane</keyword>
<dbReference type="AlphaFoldDB" id="I0H4D9"/>
<dbReference type="PATRIC" id="fig|512565.3.peg.2657"/>
<feature type="transmembrane region" description="Helical" evidence="2">
    <location>
        <begin position="193"/>
        <end position="217"/>
    </location>
</feature>